<keyword evidence="2" id="KW-1185">Reference proteome</keyword>
<protein>
    <submittedName>
        <fullName evidence="1">DUF1569 domain-containing protein</fullName>
    </submittedName>
</protein>
<reference evidence="1 2" key="1">
    <citation type="submission" date="2019-11" db="EMBL/GenBank/DDBJ databases">
        <authorList>
            <person name="Im W.T."/>
        </authorList>
    </citation>
    <scope>NUCLEOTIDE SEQUENCE [LARGE SCALE GENOMIC DNA]</scope>
    <source>
        <strain evidence="1 2">SB-02</strain>
    </source>
</reference>
<dbReference type="Gene3D" id="1.20.120.450">
    <property type="entry name" value="dinb family like domain"/>
    <property type="match status" value="1"/>
</dbReference>
<sequence length="150" mass="17317">MANSILQPAALQQIEQRLVALQENSARQWGTMTIAEMCWHCRQQLEFVLQPTDTKVLNTMFRYQPFTWLAIYAVPWPKESPTAPSLDVKKAKPEVGTLPEEKAKLTDALQAVLQKENIEATHPLFGKLGRKDWGRLIWKHLDHHLRQFSC</sequence>
<organism evidence="1 2">
    <name type="scientific">Phnomibacter ginsenosidimutans</name>
    <dbReference type="NCBI Taxonomy" id="2676868"/>
    <lineage>
        <taxon>Bacteria</taxon>
        <taxon>Pseudomonadati</taxon>
        <taxon>Bacteroidota</taxon>
        <taxon>Chitinophagia</taxon>
        <taxon>Chitinophagales</taxon>
        <taxon>Chitinophagaceae</taxon>
        <taxon>Phnomibacter</taxon>
    </lineage>
</organism>
<dbReference type="AlphaFoldDB" id="A0A6I6H643"/>
<evidence type="ECO:0000313" key="2">
    <source>
        <dbReference type="Proteomes" id="UP000426027"/>
    </source>
</evidence>
<proteinExistence type="predicted"/>
<dbReference type="InterPro" id="IPR011463">
    <property type="entry name" value="DUF1569"/>
</dbReference>
<dbReference type="Pfam" id="PF07606">
    <property type="entry name" value="DUF1569"/>
    <property type="match status" value="1"/>
</dbReference>
<dbReference type="InterPro" id="IPR034660">
    <property type="entry name" value="DinB/YfiT-like"/>
</dbReference>
<accession>A0A6I6H643</accession>
<dbReference type="RefSeq" id="WP_157480301.1">
    <property type="nucleotide sequence ID" value="NZ_CP046566.1"/>
</dbReference>
<name>A0A6I6H643_9BACT</name>
<dbReference type="Proteomes" id="UP000426027">
    <property type="component" value="Chromosome"/>
</dbReference>
<gene>
    <name evidence="1" type="ORF">GLV81_18150</name>
</gene>
<dbReference type="KEGG" id="fls:GLV81_18150"/>
<evidence type="ECO:0000313" key="1">
    <source>
        <dbReference type="EMBL" id="QGW29781.1"/>
    </source>
</evidence>
<dbReference type="EMBL" id="CP046566">
    <property type="protein sequence ID" value="QGW29781.1"/>
    <property type="molecule type" value="Genomic_DNA"/>
</dbReference>